<gene>
    <name evidence="2" type="ORF">SAMN05216581_4611</name>
</gene>
<dbReference type="Pfam" id="PF12553">
    <property type="entry name" value="DUF3742"/>
    <property type="match status" value="1"/>
</dbReference>
<name>A0A1H6NXN5_9PSED</name>
<evidence type="ECO:0000313" key="2">
    <source>
        <dbReference type="EMBL" id="SEI21753.1"/>
    </source>
</evidence>
<feature type="transmembrane region" description="Helical" evidence="1">
    <location>
        <begin position="55"/>
        <end position="78"/>
    </location>
</feature>
<organism evidence="2 3">
    <name type="scientific">Pseudomonas asplenii</name>
    <dbReference type="NCBI Taxonomy" id="53407"/>
    <lineage>
        <taxon>Bacteria</taxon>
        <taxon>Pseudomonadati</taxon>
        <taxon>Pseudomonadota</taxon>
        <taxon>Gammaproteobacteria</taxon>
        <taxon>Pseudomonadales</taxon>
        <taxon>Pseudomonadaceae</taxon>
        <taxon>Pseudomonas</taxon>
    </lineage>
</organism>
<keyword evidence="1" id="KW-1133">Transmembrane helix</keyword>
<dbReference type="Proteomes" id="UP000182272">
    <property type="component" value="Chromosome I"/>
</dbReference>
<dbReference type="EMBL" id="LT629972">
    <property type="protein sequence ID" value="SEI21753.1"/>
    <property type="molecule type" value="Genomic_DNA"/>
</dbReference>
<dbReference type="InterPro" id="IPR022213">
    <property type="entry name" value="DUF3742"/>
</dbReference>
<dbReference type="OrthoDB" id="7030956at2"/>
<proteinExistence type="predicted"/>
<keyword evidence="1" id="KW-0812">Transmembrane</keyword>
<dbReference type="RefSeq" id="WP_019362175.1">
    <property type="nucleotide sequence ID" value="NZ_LT629972.1"/>
</dbReference>
<sequence>MAAKAKKKGLIYRLGYVYGWCSRRYLRYEEPVIRWGMKKGLPAALAGLMRWLIRLSLVGAFLFLAFGVMAAVIAIFVAKGIVINGSEIEEEDLVTFKADEVFPDPYSPENMNDPAFYREI</sequence>
<reference evidence="2 3" key="1">
    <citation type="submission" date="2016-10" db="EMBL/GenBank/DDBJ databases">
        <authorList>
            <person name="de Groot N.N."/>
        </authorList>
    </citation>
    <scope>NUCLEOTIDE SEQUENCE [LARGE SCALE GENOMIC DNA]</scope>
    <source>
        <strain evidence="2 3">LMG 2158</strain>
    </source>
</reference>
<keyword evidence="1" id="KW-0472">Membrane</keyword>
<dbReference type="AlphaFoldDB" id="A0A1H6NXN5"/>
<evidence type="ECO:0000313" key="3">
    <source>
        <dbReference type="Proteomes" id="UP000182272"/>
    </source>
</evidence>
<evidence type="ECO:0008006" key="4">
    <source>
        <dbReference type="Google" id="ProtNLM"/>
    </source>
</evidence>
<evidence type="ECO:0000256" key="1">
    <source>
        <dbReference type="SAM" id="Phobius"/>
    </source>
</evidence>
<accession>A0A1H6NXN5</accession>
<protein>
    <recommendedName>
        <fullName evidence="4">DUF3742 family protein</fullName>
    </recommendedName>
</protein>